<feature type="transmembrane region" description="Helical" evidence="1">
    <location>
        <begin position="75"/>
        <end position="94"/>
    </location>
</feature>
<evidence type="ECO:0000313" key="2">
    <source>
        <dbReference type="EMBL" id="NMM99514.1"/>
    </source>
</evidence>
<dbReference type="RefSeq" id="WP_169274692.1">
    <property type="nucleotide sequence ID" value="NZ_JAAIIH010000001.1"/>
</dbReference>
<feature type="transmembrane region" description="Helical" evidence="1">
    <location>
        <begin position="31"/>
        <end position="54"/>
    </location>
</feature>
<gene>
    <name evidence="2" type="ORF">G1C96_0091</name>
</gene>
<sequence>MRREDEDVVGPHVWVTGDPELARYEWKGSPLWAGFLFTFALGAAILFVIVQIGFAAEIDRIAASAGLPMGIEGRVVLIVVGALALAAWMTYHSWQSGRHMPPDLVGVRPWRFGIDLRYGPDHKDSEGDTIKCTVGAILFTPGVDRRITLPRYDGDRIVRARFSISQGQIRYEGDEPAESRGNDYQLDDGVTVVKSSDILVS</sequence>
<name>A0A7Y0HYU6_9BIFI</name>
<reference evidence="2 3" key="1">
    <citation type="submission" date="2020-02" db="EMBL/GenBank/DDBJ databases">
        <title>Characterization of phylogenetic diversity of novel bifidobacterial species isolated in Czech ZOOs.</title>
        <authorList>
            <person name="Lugli G.A."/>
            <person name="Vera N.B."/>
            <person name="Ventura M."/>
        </authorList>
    </citation>
    <scope>NUCLEOTIDE SEQUENCE [LARGE SCALE GENOMIC DNA]</scope>
    <source>
        <strain evidence="2 3">DSM 109958</strain>
    </source>
</reference>
<dbReference type="AlphaFoldDB" id="A0A7Y0HYU6"/>
<dbReference type="EMBL" id="JAAIIH010000001">
    <property type="protein sequence ID" value="NMM99514.1"/>
    <property type="molecule type" value="Genomic_DNA"/>
</dbReference>
<accession>A0A7Y0HYU6</accession>
<protein>
    <submittedName>
        <fullName evidence="2">Uncharacterized protein</fullName>
    </submittedName>
</protein>
<evidence type="ECO:0000256" key="1">
    <source>
        <dbReference type="SAM" id="Phobius"/>
    </source>
</evidence>
<keyword evidence="3" id="KW-1185">Reference proteome</keyword>
<keyword evidence="1" id="KW-1133">Transmembrane helix</keyword>
<keyword evidence="1" id="KW-0812">Transmembrane</keyword>
<comment type="caution">
    <text evidence="2">The sequence shown here is derived from an EMBL/GenBank/DDBJ whole genome shotgun (WGS) entry which is preliminary data.</text>
</comment>
<proteinExistence type="predicted"/>
<evidence type="ECO:0000313" key="3">
    <source>
        <dbReference type="Proteomes" id="UP000588277"/>
    </source>
</evidence>
<keyword evidence="1" id="KW-0472">Membrane</keyword>
<dbReference type="Proteomes" id="UP000588277">
    <property type="component" value="Unassembled WGS sequence"/>
</dbReference>
<organism evidence="2 3">
    <name type="scientific">Bifidobacterium moraviense</name>
    <dbReference type="NCBI Taxonomy" id="2675323"/>
    <lineage>
        <taxon>Bacteria</taxon>
        <taxon>Bacillati</taxon>
        <taxon>Actinomycetota</taxon>
        <taxon>Actinomycetes</taxon>
        <taxon>Bifidobacteriales</taxon>
        <taxon>Bifidobacteriaceae</taxon>
        <taxon>Bifidobacterium</taxon>
    </lineage>
</organism>